<dbReference type="HOGENOM" id="CLU_071171_0_0_1"/>
<dbReference type="Pfam" id="PF09353">
    <property type="entry name" value="DUF1995"/>
    <property type="match status" value="1"/>
</dbReference>
<evidence type="ECO:0000313" key="2">
    <source>
        <dbReference type="EMBL" id="EFJ07802.1"/>
    </source>
</evidence>
<dbReference type="STRING" id="88036.D8T6C3"/>
<dbReference type="InterPro" id="IPR053021">
    <property type="entry name" value="Chloroplast_ADK"/>
</dbReference>
<dbReference type="EMBL" id="GL377680">
    <property type="protein sequence ID" value="EFJ07802.1"/>
    <property type="molecule type" value="Genomic_DNA"/>
</dbReference>
<dbReference type="eggNOG" id="ENOG502S1TJ">
    <property type="taxonomic scope" value="Eukaryota"/>
</dbReference>
<dbReference type="Gramene" id="EFJ07802">
    <property type="protein sequence ID" value="EFJ07802"/>
    <property type="gene ID" value="SELMODRAFT_429487"/>
</dbReference>
<keyword evidence="3" id="KW-1185">Reference proteome</keyword>
<dbReference type="KEGG" id="smo:SELMODRAFT_429487"/>
<evidence type="ECO:0000259" key="1">
    <source>
        <dbReference type="Pfam" id="PF09353"/>
    </source>
</evidence>
<proteinExistence type="predicted"/>
<feature type="domain" description="DUF1995" evidence="1">
    <location>
        <begin position="36"/>
        <end position="152"/>
    </location>
</feature>
<dbReference type="Proteomes" id="UP000001514">
    <property type="component" value="Unassembled WGS sequence"/>
</dbReference>
<protein>
    <recommendedName>
        <fullName evidence="1">DUF1995 domain-containing protein</fullName>
    </recommendedName>
</protein>
<dbReference type="InterPro" id="IPR018962">
    <property type="entry name" value="DUF1995"/>
</dbReference>
<sequence>MVSSLLSRITPVENESSSGGELKKYLIDEGDAVGAWEKKNVALVLFPTAETLDVIQEMASRNIDRPLILMNAEWRDGQVISDFGFGGQKKLKEDFVKSFSMVYYLQQLRILGDNVKIFKRHPGSWQVFLTDGSGESECIAVEPEKPSYEKLRLILKQAKGSSSSNANWVTRMFQELKFNADSLKNR</sequence>
<accession>D8T6C3</accession>
<dbReference type="InParanoid" id="D8T6C3"/>
<organism evidence="3">
    <name type="scientific">Selaginella moellendorffii</name>
    <name type="common">Spikemoss</name>
    <dbReference type="NCBI Taxonomy" id="88036"/>
    <lineage>
        <taxon>Eukaryota</taxon>
        <taxon>Viridiplantae</taxon>
        <taxon>Streptophyta</taxon>
        <taxon>Embryophyta</taxon>
        <taxon>Tracheophyta</taxon>
        <taxon>Lycopodiopsida</taxon>
        <taxon>Selaginellales</taxon>
        <taxon>Selaginellaceae</taxon>
        <taxon>Selaginella</taxon>
    </lineage>
</organism>
<evidence type="ECO:0000313" key="3">
    <source>
        <dbReference type="Proteomes" id="UP000001514"/>
    </source>
</evidence>
<dbReference type="PANTHER" id="PTHR35509">
    <property type="entry name" value="DOMAIN PROTEIN, PUTATIVE (DUF1995)-RELATED"/>
    <property type="match status" value="1"/>
</dbReference>
<dbReference type="PANTHER" id="PTHR35509:SF4">
    <property type="entry name" value="DUF1995 DOMAIN-CONTAINING PROTEIN"/>
    <property type="match status" value="1"/>
</dbReference>
<dbReference type="AlphaFoldDB" id="D8T6C3"/>
<gene>
    <name evidence="2" type="ORF">SELMODRAFT_429487</name>
</gene>
<reference evidence="2 3" key="1">
    <citation type="journal article" date="2011" name="Science">
        <title>The Selaginella genome identifies genetic changes associated with the evolution of vascular plants.</title>
        <authorList>
            <person name="Banks J.A."/>
            <person name="Nishiyama T."/>
            <person name="Hasebe M."/>
            <person name="Bowman J.L."/>
            <person name="Gribskov M."/>
            <person name="dePamphilis C."/>
            <person name="Albert V.A."/>
            <person name="Aono N."/>
            <person name="Aoyama T."/>
            <person name="Ambrose B.A."/>
            <person name="Ashton N.W."/>
            <person name="Axtell M.J."/>
            <person name="Barker E."/>
            <person name="Barker M.S."/>
            <person name="Bennetzen J.L."/>
            <person name="Bonawitz N.D."/>
            <person name="Chapple C."/>
            <person name="Cheng C."/>
            <person name="Correa L.G."/>
            <person name="Dacre M."/>
            <person name="DeBarry J."/>
            <person name="Dreyer I."/>
            <person name="Elias M."/>
            <person name="Engstrom E.M."/>
            <person name="Estelle M."/>
            <person name="Feng L."/>
            <person name="Finet C."/>
            <person name="Floyd S.K."/>
            <person name="Frommer W.B."/>
            <person name="Fujita T."/>
            <person name="Gramzow L."/>
            <person name="Gutensohn M."/>
            <person name="Harholt J."/>
            <person name="Hattori M."/>
            <person name="Heyl A."/>
            <person name="Hirai T."/>
            <person name="Hiwatashi Y."/>
            <person name="Ishikawa M."/>
            <person name="Iwata M."/>
            <person name="Karol K.G."/>
            <person name="Koehler B."/>
            <person name="Kolukisaoglu U."/>
            <person name="Kubo M."/>
            <person name="Kurata T."/>
            <person name="Lalonde S."/>
            <person name="Li K."/>
            <person name="Li Y."/>
            <person name="Litt A."/>
            <person name="Lyons E."/>
            <person name="Manning G."/>
            <person name="Maruyama T."/>
            <person name="Michael T.P."/>
            <person name="Mikami K."/>
            <person name="Miyazaki S."/>
            <person name="Morinaga S."/>
            <person name="Murata T."/>
            <person name="Mueller-Roeber B."/>
            <person name="Nelson D.R."/>
            <person name="Obara M."/>
            <person name="Oguri Y."/>
            <person name="Olmstead R.G."/>
            <person name="Onodera N."/>
            <person name="Petersen B.L."/>
            <person name="Pils B."/>
            <person name="Prigge M."/>
            <person name="Rensing S.A."/>
            <person name="Riano-Pachon D.M."/>
            <person name="Roberts A.W."/>
            <person name="Sato Y."/>
            <person name="Scheller H.V."/>
            <person name="Schulz B."/>
            <person name="Schulz C."/>
            <person name="Shakirov E.V."/>
            <person name="Shibagaki N."/>
            <person name="Shinohara N."/>
            <person name="Shippen D.E."/>
            <person name="Soerensen I."/>
            <person name="Sotooka R."/>
            <person name="Sugimoto N."/>
            <person name="Sugita M."/>
            <person name="Sumikawa N."/>
            <person name="Tanurdzic M."/>
            <person name="Theissen G."/>
            <person name="Ulvskov P."/>
            <person name="Wakazuki S."/>
            <person name="Weng J.K."/>
            <person name="Willats W.W."/>
            <person name="Wipf D."/>
            <person name="Wolf P.G."/>
            <person name="Yang L."/>
            <person name="Zimmer A.D."/>
            <person name="Zhu Q."/>
            <person name="Mitros T."/>
            <person name="Hellsten U."/>
            <person name="Loque D."/>
            <person name="Otillar R."/>
            <person name="Salamov A."/>
            <person name="Schmutz J."/>
            <person name="Shapiro H."/>
            <person name="Lindquist E."/>
            <person name="Lucas S."/>
            <person name="Rokhsar D."/>
            <person name="Grigoriev I.V."/>
        </authorList>
    </citation>
    <scope>NUCLEOTIDE SEQUENCE [LARGE SCALE GENOMIC DNA]</scope>
</reference>
<name>D8T6C3_SELML</name>